<keyword evidence="4" id="KW-0472">Membrane</keyword>
<name>A0A7E4VL38_PANRE</name>
<dbReference type="InterPro" id="IPR025110">
    <property type="entry name" value="AMP-bd_C"/>
</dbReference>
<keyword evidence="4" id="KW-1133">Transmembrane helix</keyword>
<comment type="similarity">
    <text evidence="2">Belongs to the ATP-dependent AMP-binding enzyme family.</text>
</comment>
<dbReference type="Gene3D" id="2.30.38.10">
    <property type="entry name" value="Luciferase, Domain 3"/>
    <property type="match status" value="1"/>
</dbReference>
<organism evidence="7 8">
    <name type="scientific">Panagrellus redivivus</name>
    <name type="common">Microworm</name>
    <dbReference type="NCBI Taxonomy" id="6233"/>
    <lineage>
        <taxon>Eukaryota</taxon>
        <taxon>Metazoa</taxon>
        <taxon>Ecdysozoa</taxon>
        <taxon>Nematoda</taxon>
        <taxon>Chromadorea</taxon>
        <taxon>Rhabditida</taxon>
        <taxon>Tylenchina</taxon>
        <taxon>Panagrolaimomorpha</taxon>
        <taxon>Panagrolaimoidea</taxon>
        <taxon>Panagrolaimidae</taxon>
        <taxon>Panagrellus</taxon>
    </lineage>
</organism>
<dbReference type="WBParaSite" id="Pan_g22252.t1">
    <property type="protein sequence ID" value="Pan_g22252.t1"/>
    <property type="gene ID" value="Pan_g22252"/>
</dbReference>
<feature type="transmembrane region" description="Helical" evidence="4">
    <location>
        <begin position="252"/>
        <end position="272"/>
    </location>
</feature>
<evidence type="ECO:0000256" key="3">
    <source>
        <dbReference type="ARBA" id="ARBA00023140"/>
    </source>
</evidence>
<dbReference type="Pfam" id="PF13193">
    <property type="entry name" value="AMP-binding_C"/>
    <property type="match status" value="1"/>
</dbReference>
<keyword evidence="4" id="KW-0812">Transmembrane</keyword>
<evidence type="ECO:0000313" key="8">
    <source>
        <dbReference type="WBParaSite" id="Pan_g22252.t1"/>
    </source>
</evidence>
<dbReference type="InterPro" id="IPR020845">
    <property type="entry name" value="AMP-binding_CS"/>
</dbReference>
<dbReference type="InterPro" id="IPR000873">
    <property type="entry name" value="AMP-dep_synth/lig_dom"/>
</dbReference>
<evidence type="ECO:0000259" key="6">
    <source>
        <dbReference type="Pfam" id="PF13193"/>
    </source>
</evidence>
<evidence type="ECO:0000256" key="4">
    <source>
        <dbReference type="SAM" id="Phobius"/>
    </source>
</evidence>
<dbReference type="InterPro" id="IPR045851">
    <property type="entry name" value="AMP-bd_C_sf"/>
</dbReference>
<evidence type="ECO:0000313" key="7">
    <source>
        <dbReference type="Proteomes" id="UP000492821"/>
    </source>
</evidence>
<dbReference type="PANTHER" id="PTHR24096">
    <property type="entry name" value="LONG-CHAIN-FATTY-ACID--COA LIGASE"/>
    <property type="match status" value="1"/>
</dbReference>
<evidence type="ECO:0000256" key="2">
    <source>
        <dbReference type="ARBA" id="ARBA00006432"/>
    </source>
</evidence>
<evidence type="ECO:0000256" key="1">
    <source>
        <dbReference type="ARBA" id="ARBA00004275"/>
    </source>
</evidence>
<protein>
    <submittedName>
        <fullName evidence="8">4-coumarate--CoA ligase</fullName>
    </submittedName>
</protein>
<feature type="domain" description="AMP-binding enzyme C-terminal" evidence="6">
    <location>
        <begin position="461"/>
        <end position="536"/>
    </location>
</feature>
<dbReference type="PROSITE" id="PS00455">
    <property type="entry name" value="AMP_BINDING"/>
    <property type="match status" value="1"/>
</dbReference>
<feature type="domain" description="AMP-dependent synthetase/ligase" evidence="5">
    <location>
        <begin position="27"/>
        <end position="410"/>
    </location>
</feature>
<proteinExistence type="inferred from homology"/>
<comment type="subcellular location">
    <subcellularLocation>
        <location evidence="1">Peroxisome</location>
    </subcellularLocation>
</comment>
<reference evidence="7" key="1">
    <citation type="journal article" date="2013" name="Genetics">
        <title>The draft genome and transcriptome of Panagrellus redivivus are shaped by the harsh demands of a free-living lifestyle.</title>
        <authorList>
            <person name="Srinivasan J."/>
            <person name="Dillman A.R."/>
            <person name="Macchietto M.G."/>
            <person name="Heikkinen L."/>
            <person name="Lakso M."/>
            <person name="Fracchia K.M."/>
            <person name="Antoshechkin I."/>
            <person name="Mortazavi A."/>
            <person name="Wong G."/>
            <person name="Sternberg P.W."/>
        </authorList>
    </citation>
    <scope>NUCLEOTIDE SEQUENCE [LARGE SCALE GENOMIC DNA]</scope>
    <source>
        <strain evidence="7">MT8872</strain>
    </source>
</reference>
<accession>A0A7E4VL38</accession>
<dbReference type="AlphaFoldDB" id="A0A7E4VL38"/>
<dbReference type="PANTHER" id="PTHR24096:SF422">
    <property type="entry name" value="BCDNA.GH02901"/>
    <property type="match status" value="1"/>
</dbReference>
<dbReference type="Proteomes" id="UP000492821">
    <property type="component" value="Unassembled WGS sequence"/>
</dbReference>
<evidence type="ECO:0000259" key="5">
    <source>
        <dbReference type="Pfam" id="PF00501"/>
    </source>
</evidence>
<keyword evidence="7" id="KW-1185">Reference proteome</keyword>
<dbReference type="GO" id="GO:0005777">
    <property type="term" value="C:peroxisome"/>
    <property type="evidence" value="ECO:0007669"/>
    <property type="project" value="UniProtKB-SubCell"/>
</dbReference>
<dbReference type="Pfam" id="PF00501">
    <property type="entry name" value="AMP-binding"/>
    <property type="match status" value="1"/>
</dbReference>
<sequence length="554" mass="61011">MVIVKSTYPTVPVAHEPFGETMLANLWTHAVNNPNKKAIISATNENISVTYAELYLQSLSVSSFLEDRHFGHGDVACLVLPNSLQWASIFFGVALQGGAVSGASVVFTDYELARQFQDSKSKLVFCSVASLDRVLKAAKTCPRLSTIVVVEPLEGQIPPPDTHYPFGVIKFSEVLKTRPAIGRPSKDIDVRRDLLILPYSSGTTGSPKGVMLSHLNFGTMLNVINDQLLRTMNFKGNYDPTKEHQLALLPFYHIYGLGVIMHLLAVGSTVVVMDHFDLEVYLRSIQKYRIRNLWLVPPILVALAKHPIVAKYDVSCIETIVSGAAPAGKDLVDELKKRLPQVEVLQGYGMTECGMASHLPDITNYVQGSVGRVCANCEMKIIDVETSKELGFNEKGEICVRSPMVMLGYLGRPQATAETIDDDGWLHTGDIGYVTEDGSVFIVERLKELIKVKGLQVPPAELEDVLLSHPQIHDAAVIGIPDAAAGEVPKAFIVRSNPNLTEQQVAEYVKERVAHYKQLKGGVEFIKEVPKSAAGKILRRFLRDQSQKNQISKL</sequence>
<dbReference type="CDD" id="cd05911">
    <property type="entry name" value="Firefly_Luc_like"/>
    <property type="match status" value="1"/>
</dbReference>
<dbReference type="SUPFAM" id="SSF56801">
    <property type="entry name" value="Acetyl-CoA synthetase-like"/>
    <property type="match status" value="1"/>
</dbReference>
<dbReference type="Gene3D" id="3.40.50.980">
    <property type="match status" value="2"/>
</dbReference>
<keyword evidence="3" id="KW-0576">Peroxisome</keyword>
<dbReference type="GO" id="GO:0016405">
    <property type="term" value="F:CoA-ligase activity"/>
    <property type="evidence" value="ECO:0007669"/>
    <property type="project" value="TreeGrafter"/>
</dbReference>
<dbReference type="FunFam" id="3.30.300.30:FF:000007">
    <property type="entry name" value="4-coumarate--CoA ligase 2"/>
    <property type="match status" value="1"/>
</dbReference>
<reference evidence="8" key="2">
    <citation type="submission" date="2020-10" db="UniProtKB">
        <authorList>
            <consortium name="WormBaseParasite"/>
        </authorList>
    </citation>
    <scope>IDENTIFICATION</scope>
</reference>
<dbReference type="Gene3D" id="3.30.300.30">
    <property type="match status" value="1"/>
</dbReference>